<gene>
    <name evidence="2" type="ORF">BOTNAR_0203g00050</name>
</gene>
<dbReference type="OrthoDB" id="3509739at2759"/>
<keyword evidence="3" id="KW-1185">Reference proteome</keyword>
<dbReference type="Proteomes" id="UP000297452">
    <property type="component" value="Unassembled WGS sequence"/>
</dbReference>
<reference evidence="2 3" key="1">
    <citation type="submission" date="2017-12" db="EMBL/GenBank/DDBJ databases">
        <title>Comparative genomics of Botrytis spp.</title>
        <authorList>
            <person name="Valero-Jimenez C.A."/>
            <person name="Tapia P."/>
            <person name="Veloso J."/>
            <person name="Silva-Moreno E."/>
            <person name="Staats M."/>
            <person name="Valdes J.H."/>
            <person name="Van Kan J.A.L."/>
        </authorList>
    </citation>
    <scope>NUCLEOTIDE SEQUENCE [LARGE SCALE GENOMIC DNA]</scope>
    <source>
        <strain evidence="2 3">MUCL2120</strain>
    </source>
</reference>
<sequence>MSFFLNTFKSTLALVGLATPQVETSTPAAPTSSNAILSGEYSLSPPLLIDYSAEDPSFTSDFSIQAPVPTNTGHILTGILRPGLRPSTVVDRMQIHGFPRTLVNWKVCPPTPLSFKFKKIKAKKNVHFREYYSKNYHEYRPFDPEEPADSWIPYDDAILHQPNQAPGVRLAGSWTCPICKNFWCNTGNHATIPGLPGWEWRDPPLPCPEHPRPLSFRKPEPFYGLALSQRELIYSSIAEYKIPYTLHGGLINPPTPLYSEDDLESELFSESTYNIPIPSLP</sequence>
<proteinExistence type="predicted"/>
<dbReference type="EMBL" id="PQXJ01000203">
    <property type="protein sequence ID" value="TGO57330.1"/>
    <property type="molecule type" value="Genomic_DNA"/>
</dbReference>
<accession>A0A4Z1IE69</accession>
<comment type="caution">
    <text evidence="2">The sequence shown here is derived from an EMBL/GenBank/DDBJ whole genome shotgun (WGS) entry which is preliminary data.</text>
</comment>
<keyword evidence="1" id="KW-0732">Signal</keyword>
<evidence type="ECO:0000256" key="1">
    <source>
        <dbReference type="SAM" id="SignalP"/>
    </source>
</evidence>
<protein>
    <submittedName>
        <fullName evidence="2">Uncharacterized protein</fullName>
    </submittedName>
</protein>
<name>A0A4Z1IE69_9HELO</name>
<feature type="chain" id="PRO_5021185437" evidence="1">
    <location>
        <begin position="25"/>
        <end position="281"/>
    </location>
</feature>
<feature type="signal peptide" evidence="1">
    <location>
        <begin position="1"/>
        <end position="24"/>
    </location>
</feature>
<evidence type="ECO:0000313" key="2">
    <source>
        <dbReference type="EMBL" id="TGO57330.1"/>
    </source>
</evidence>
<dbReference type="AlphaFoldDB" id="A0A4Z1IE69"/>
<evidence type="ECO:0000313" key="3">
    <source>
        <dbReference type="Proteomes" id="UP000297452"/>
    </source>
</evidence>
<organism evidence="2 3">
    <name type="scientific">Botryotinia narcissicola</name>
    <dbReference type="NCBI Taxonomy" id="278944"/>
    <lineage>
        <taxon>Eukaryota</taxon>
        <taxon>Fungi</taxon>
        <taxon>Dikarya</taxon>
        <taxon>Ascomycota</taxon>
        <taxon>Pezizomycotina</taxon>
        <taxon>Leotiomycetes</taxon>
        <taxon>Helotiales</taxon>
        <taxon>Sclerotiniaceae</taxon>
        <taxon>Botryotinia</taxon>
    </lineage>
</organism>